<dbReference type="OrthoDB" id="5563016at2759"/>
<dbReference type="Proteomes" id="UP000092321">
    <property type="component" value="Unassembled WGS sequence"/>
</dbReference>
<protein>
    <recommendedName>
        <fullName evidence="5">Protein BNI4</fullName>
    </recommendedName>
</protein>
<dbReference type="GO" id="GO:0030036">
    <property type="term" value="P:actin cytoskeleton organization"/>
    <property type="evidence" value="ECO:0007669"/>
    <property type="project" value="TreeGrafter"/>
</dbReference>
<feature type="compositionally biased region" description="Low complexity" evidence="2">
    <location>
        <begin position="398"/>
        <end position="421"/>
    </location>
</feature>
<name>A0A1B7TBF8_9ASCO</name>
<feature type="compositionally biased region" description="Polar residues" evidence="2">
    <location>
        <begin position="56"/>
        <end position="66"/>
    </location>
</feature>
<dbReference type="EMBL" id="LXPE01000025">
    <property type="protein sequence ID" value="OBA26060.1"/>
    <property type="molecule type" value="Genomic_DNA"/>
</dbReference>
<feature type="region of interest" description="Disordered" evidence="2">
    <location>
        <begin position="329"/>
        <end position="425"/>
    </location>
</feature>
<feature type="compositionally biased region" description="Polar residues" evidence="2">
    <location>
        <begin position="329"/>
        <end position="350"/>
    </location>
</feature>
<feature type="compositionally biased region" description="Low complexity" evidence="2">
    <location>
        <begin position="112"/>
        <end position="126"/>
    </location>
</feature>
<feature type="compositionally biased region" description="Basic and acidic residues" evidence="2">
    <location>
        <begin position="282"/>
        <end position="295"/>
    </location>
</feature>
<feature type="compositionally biased region" description="Polar residues" evidence="2">
    <location>
        <begin position="388"/>
        <end position="397"/>
    </location>
</feature>
<reference evidence="4" key="1">
    <citation type="journal article" date="2016" name="Proc. Natl. Acad. Sci. U.S.A.">
        <title>Comparative genomics of biotechnologically important yeasts.</title>
        <authorList>
            <person name="Riley R."/>
            <person name="Haridas S."/>
            <person name="Wolfe K.H."/>
            <person name="Lopes M.R."/>
            <person name="Hittinger C.T."/>
            <person name="Goeker M."/>
            <person name="Salamov A.A."/>
            <person name="Wisecaver J.H."/>
            <person name="Long T.M."/>
            <person name="Calvey C.H."/>
            <person name="Aerts A.L."/>
            <person name="Barry K.W."/>
            <person name="Choi C."/>
            <person name="Clum A."/>
            <person name="Coughlan A.Y."/>
            <person name="Deshpande S."/>
            <person name="Douglass A.P."/>
            <person name="Hanson S.J."/>
            <person name="Klenk H.-P."/>
            <person name="LaButti K.M."/>
            <person name="Lapidus A."/>
            <person name="Lindquist E.A."/>
            <person name="Lipzen A.M."/>
            <person name="Meier-Kolthoff J.P."/>
            <person name="Ohm R.A."/>
            <person name="Otillar R.P."/>
            <person name="Pangilinan J.L."/>
            <person name="Peng Y."/>
            <person name="Rokas A."/>
            <person name="Rosa C.A."/>
            <person name="Scheuner C."/>
            <person name="Sibirny A.A."/>
            <person name="Slot J.C."/>
            <person name="Stielow J.B."/>
            <person name="Sun H."/>
            <person name="Kurtzman C.P."/>
            <person name="Blackwell M."/>
            <person name="Grigoriev I.V."/>
            <person name="Jeffries T.W."/>
        </authorList>
    </citation>
    <scope>NUCLEOTIDE SEQUENCE [LARGE SCALE GENOMIC DNA]</scope>
    <source>
        <strain evidence="4">NRRL Y-1626</strain>
    </source>
</reference>
<feature type="region of interest" description="Disordered" evidence="2">
    <location>
        <begin position="715"/>
        <end position="785"/>
    </location>
</feature>
<evidence type="ECO:0008006" key="5">
    <source>
        <dbReference type="Google" id="ProtNLM"/>
    </source>
</evidence>
<evidence type="ECO:0000256" key="2">
    <source>
        <dbReference type="SAM" id="MobiDB-lite"/>
    </source>
</evidence>
<keyword evidence="4" id="KW-1185">Reference proteome</keyword>
<feature type="region of interest" description="Disordered" evidence="2">
    <location>
        <begin position="246"/>
        <end position="296"/>
    </location>
</feature>
<dbReference type="PANTHER" id="PTHR12751:SF18">
    <property type="entry name" value="PHOSPHATASE AND ACTIN REGULATOR 1"/>
    <property type="match status" value="1"/>
</dbReference>
<gene>
    <name evidence="3" type="ORF">HANVADRAFT_53437</name>
</gene>
<dbReference type="GO" id="GO:0003779">
    <property type="term" value="F:actin binding"/>
    <property type="evidence" value="ECO:0007669"/>
    <property type="project" value="TreeGrafter"/>
</dbReference>
<dbReference type="AlphaFoldDB" id="A0A1B7TBF8"/>
<dbReference type="PANTHER" id="PTHR12751">
    <property type="entry name" value="PHOSPHATASE AND ACTIN REGULATOR PHACTR"/>
    <property type="match status" value="1"/>
</dbReference>
<feature type="region of interest" description="Disordered" evidence="2">
    <location>
        <begin position="1"/>
        <end position="82"/>
    </location>
</feature>
<sequence>MSDQNNGKKLQPLLNKAGMPVKKRDKSKRYSMFYESTEHRNNMAKEQPENDDTNNDDNMVKSNSLNDLDEQEDKSKVSSLRHAKNLRSSLFVKQDDDMVKYMHQRFEKMENIKNNNVSNTNKENISLGQSTNSNSSAEEEEDEDIDGSQEVKTMNIQFSSSPSLSALAGYLNNNSPPKNKNTNILSRKPFNKNMNNIFEEEDEEVEQLEERENEKEKKFSLAASEHAAISAKETFKTPAEKIEKQNLVTNNKLKETQPLKLSQPSAQPISTFNKRTTSLSKDSIKKKEQQEDKQKKTSIFSIFRKKSINRKLSKNENEYLPVSETFSNKLAGSANNRNNKSSVLSSLRQVSESKASQNDSSSSNTLPKTRRNSTTDDVPVQRKDVGLRNSTPMNFDQTNNSSNNSNNNNKKVSVSNSETSNMTIKSSPKILGEDVFPKHLDLSEISSIQTLEKAKRASLTLTPNNKRMSLTDSISVKQENEGMFVEYDSNLQIHTPDLSKSPTSSILRSGRFENNRNSMVLSDSGRSTNRNSLILSDTGRRSNRNSRYENRISILSNGNNSKNAPNDQILEEDIQKPEAPLLNIDFDFEDSEYVSEIMEFKNIIDFGDYIDLDFSTTEKKDSGILNDINYNETENNSSMVLNGLGILSTSKEKDTEEQELYEEPVKDVTPELNTKEEPFQPYLPTITPASPETPRKVRPLSMSFKGLNTKNEFDNWFEDEEEEEKEREKELDHEKNDIIKKDDYTTKNEEEKEEEAEEAEEQLDTEEEYYNNDDEVDGDEEEDEEDFNFYDTLEEDEIEVYNDEIDDYVDENFPVNSNKGVRFASKIILFDTYSAEEYDRRPDLATCNQLTAELAMFIREEVNTMKGEMEIHSDSIQYTHFL</sequence>
<comment type="caution">
    <text evidence="3">The sequence shown here is derived from an EMBL/GenBank/DDBJ whole genome shotgun (WGS) entry which is preliminary data.</text>
</comment>
<organism evidence="3 4">
    <name type="scientific">Hanseniaspora valbyensis NRRL Y-1626</name>
    <dbReference type="NCBI Taxonomy" id="766949"/>
    <lineage>
        <taxon>Eukaryota</taxon>
        <taxon>Fungi</taxon>
        <taxon>Dikarya</taxon>
        <taxon>Ascomycota</taxon>
        <taxon>Saccharomycotina</taxon>
        <taxon>Saccharomycetes</taxon>
        <taxon>Saccharomycodales</taxon>
        <taxon>Saccharomycodaceae</taxon>
        <taxon>Hanseniaspora</taxon>
    </lineage>
</organism>
<feature type="compositionally biased region" description="Polar residues" evidence="2">
    <location>
        <begin position="127"/>
        <end position="136"/>
    </location>
</feature>
<accession>A0A1B7TBF8</accession>
<feature type="compositionally biased region" description="Polar residues" evidence="2">
    <location>
        <begin position="259"/>
        <end position="279"/>
    </location>
</feature>
<feature type="region of interest" description="Disordered" evidence="2">
    <location>
        <begin position="517"/>
        <end position="547"/>
    </location>
</feature>
<feature type="compositionally biased region" description="Polar residues" evidence="2">
    <location>
        <begin position="517"/>
        <end position="535"/>
    </location>
</feature>
<evidence type="ECO:0000313" key="3">
    <source>
        <dbReference type="EMBL" id="OBA26060.1"/>
    </source>
</evidence>
<feature type="coiled-coil region" evidence="1">
    <location>
        <begin position="191"/>
        <end position="225"/>
    </location>
</feature>
<evidence type="ECO:0000313" key="4">
    <source>
        <dbReference type="Proteomes" id="UP000092321"/>
    </source>
</evidence>
<feature type="compositionally biased region" description="Acidic residues" evidence="2">
    <location>
        <begin position="137"/>
        <end position="147"/>
    </location>
</feature>
<feature type="compositionally biased region" description="Low complexity" evidence="2">
    <location>
        <begin position="352"/>
        <end position="363"/>
    </location>
</feature>
<feature type="compositionally biased region" description="Acidic residues" evidence="2">
    <location>
        <begin position="751"/>
        <end position="785"/>
    </location>
</feature>
<feature type="region of interest" description="Disordered" evidence="2">
    <location>
        <begin position="678"/>
        <end position="697"/>
    </location>
</feature>
<evidence type="ECO:0000256" key="1">
    <source>
        <dbReference type="SAM" id="Coils"/>
    </source>
</evidence>
<keyword evidence="1" id="KW-0175">Coiled coil</keyword>
<feature type="compositionally biased region" description="Acidic residues" evidence="2">
    <location>
        <begin position="715"/>
        <end position="725"/>
    </location>
</feature>
<proteinExistence type="predicted"/>
<feature type="region of interest" description="Disordered" evidence="2">
    <location>
        <begin position="110"/>
        <end position="147"/>
    </location>
</feature>
<feature type="compositionally biased region" description="Basic and acidic residues" evidence="2">
    <location>
        <begin position="726"/>
        <end position="750"/>
    </location>
</feature>
<feature type="compositionally biased region" description="Basic and acidic residues" evidence="2">
    <location>
        <begin position="36"/>
        <end position="48"/>
    </location>
</feature>